<comment type="caution">
    <text evidence="1">The sequence shown here is derived from an EMBL/GenBank/DDBJ whole genome shotgun (WGS) entry which is preliminary data.</text>
</comment>
<dbReference type="EMBL" id="MU276981">
    <property type="protein sequence ID" value="KAI0037412.1"/>
    <property type="molecule type" value="Genomic_DNA"/>
</dbReference>
<name>A0ACB8R0J8_9AGAM</name>
<sequence>MLMKAQTPRVRKVLKHALKTDLPHKLFFENTYPQPLERSAFFRAVILRAAEAEEDAAIAARLRVDKNFAAAISKIPEARVSNLRGKMKDAADAAVRQAYGIDQYPPARHVHIIKWLVAEEGRLYIFPGDAAMSTYNEDLPFYHDGIIAVIRAVFFSPKAAARFDTSLYSDGHDAPQLPDAMVASSATAVEAALRGYLMGCEPVKVDFSGTQFVRAYLDHMSTLQDLKERSIPAYNALMSGLYLRVTGNVAGNQAPNAAIMAPLMGTANPHVNPDAVLQALL</sequence>
<dbReference type="Proteomes" id="UP000814033">
    <property type="component" value="Unassembled WGS sequence"/>
</dbReference>
<protein>
    <submittedName>
        <fullName evidence="1">Uncharacterized protein</fullName>
    </submittedName>
</protein>
<evidence type="ECO:0000313" key="1">
    <source>
        <dbReference type="EMBL" id="KAI0037412.1"/>
    </source>
</evidence>
<keyword evidence="2" id="KW-1185">Reference proteome</keyword>
<organism evidence="1 2">
    <name type="scientific">Auriscalpium vulgare</name>
    <dbReference type="NCBI Taxonomy" id="40419"/>
    <lineage>
        <taxon>Eukaryota</taxon>
        <taxon>Fungi</taxon>
        <taxon>Dikarya</taxon>
        <taxon>Basidiomycota</taxon>
        <taxon>Agaricomycotina</taxon>
        <taxon>Agaricomycetes</taxon>
        <taxon>Russulales</taxon>
        <taxon>Auriscalpiaceae</taxon>
        <taxon>Auriscalpium</taxon>
    </lineage>
</organism>
<accession>A0ACB8R0J8</accession>
<gene>
    <name evidence="1" type="ORF">FA95DRAFT_1614235</name>
</gene>
<reference evidence="1" key="2">
    <citation type="journal article" date="2022" name="New Phytol.">
        <title>Evolutionary transition to the ectomycorrhizal habit in the genomes of a hyperdiverse lineage of mushroom-forming fungi.</title>
        <authorList>
            <person name="Looney B."/>
            <person name="Miyauchi S."/>
            <person name="Morin E."/>
            <person name="Drula E."/>
            <person name="Courty P.E."/>
            <person name="Kohler A."/>
            <person name="Kuo A."/>
            <person name="LaButti K."/>
            <person name="Pangilinan J."/>
            <person name="Lipzen A."/>
            <person name="Riley R."/>
            <person name="Andreopoulos W."/>
            <person name="He G."/>
            <person name="Johnson J."/>
            <person name="Nolan M."/>
            <person name="Tritt A."/>
            <person name="Barry K.W."/>
            <person name="Grigoriev I.V."/>
            <person name="Nagy L.G."/>
            <person name="Hibbett D."/>
            <person name="Henrissat B."/>
            <person name="Matheny P.B."/>
            <person name="Labbe J."/>
            <person name="Martin F.M."/>
        </authorList>
    </citation>
    <scope>NUCLEOTIDE SEQUENCE</scope>
    <source>
        <strain evidence="1">FP105234-sp</strain>
    </source>
</reference>
<evidence type="ECO:0000313" key="2">
    <source>
        <dbReference type="Proteomes" id="UP000814033"/>
    </source>
</evidence>
<reference evidence="1" key="1">
    <citation type="submission" date="2021-02" db="EMBL/GenBank/DDBJ databases">
        <authorList>
            <consortium name="DOE Joint Genome Institute"/>
            <person name="Ahrendt S."/>
            <person name="Looney B.P."/>
            <person name="Miyauchi S."/>
            <person name="Morin E."/>
            <person name="Drula E."/>
            <person name="Courty P.E."/>
            <person name="Chicoki N."/>
            <person name="Fauchery L."/>
            <person name="Kohler A."/>
            <person name="Kuo A."/>
            <person name="Labutti K."/>
            <person name="Pangilinan J."/>
            <person name="Lipzen A."/>
            <person name="Riley R."/>
            <person name="Andreopoulos W."/>
            <person name="He G."/>
            <person name="Johnson J."/>
            <person name="Barry K.W."/>
            <person name="Grigoriev I.V."/>
            <person name="Nagy L."/>
            <person name="Hibbett D."/>
            <person name="Henrissat B."/>
            <person name="Matheny P.B."/>
            <person name="Labbe J."/>
            <person name="Martin F."/>
        </authorList>
    </citation>
    <scope>NUCLEOTIDE SEQUENCE</scope>
    <source>
        <strain evidence="1">FP105234-sp</strain>
    </source>
</reference>
<proteinExistence type="predicted"/>